<dbReference type="Proteomes" id="UP001269144">
    <property type="component" value="Unassembled WGS sequence"/>
</dbReference>
<keyword evidence="3" id="KW-1185">Reference proteome</keyword>
<gene>
    <name evidence="2" type="ORF">RGQ15_21525</name>
</gene>
<protein>
    <submittedName>
        <fullName evidence="2">DUF4255 domain-containing protein</fullName>
    </submittedName>
</protein>
<sequence length="438" mass="45835">MSTALAIAGVTQLLRDLLNDGIVDNDVAAAIGTNVTVHARAPDRLDEVADGASILNVFLYQVSNQPNWANQVLPTRDSIGNRVANTPLTLDLYYLISASSPEDLHADILLGYAMQILHEHPGLTRDEIMSGLNPSPVIAGGLPPALQALAQTGLADQIEALAIAPVYLGLDEASKLWTAFQTNYRSSMAYRVSTVVISREEPSSLVLPVLTIGAGNSGPMVAASLGGGFPLITGVNLPEGQPSARPGDVVTLLGRGLEGAEMFVRFDSPILPGVIEIPPDPGGTAGRRTVTIPDDPPNWAAGPYRVSLFARAQPGAPLYGSNTAAIQIAPIATLPPDNVARGVGGAVEVTLSMRPNLWPGQRVELALGGALAVAPARSAAQGDAVFTFGDLPAGAYPVRLRVEGAESWLILRERLPQPPDFLPEPPIFDPAQTITVPA</sequence>
<dbReference type="EMBL" id="JAVQLW010000005">
    <property type="protein sequence ID" value="MDS9470137.1"/>
    <property type="molecule type" value="Genomic_DNA"/>
</dbReference>
<evidence type="ECO:0000259" key="1">
    <source>
        <dbReference type="Pfam" id="PF14065"/>
    </source>
</evidence>
<dbReference type="RefSeq" id="WP_311162948.1">
    <property type="nucleotide sequence ID" value="NZ_JAVQLW010000005.1"/>
</dbReference>
<reference evidence="3" key="1">
    <citation type="submission" date="2023-07" db="EMBL/GenBank/DDBJ databases">
        <title>Paracoccus sp. MBLB3053 whole genome sequence.</title>
        <authorList>
            <person name="Hwang C.Y."/>
            <person name="Cho E.-S."/>
            <person name="Seo M.-J."/>
        </authorList>
    </citation>
    <scope>NUCLEOTIDE SEQUENCE [LARGE SCALE GENOMIC DNA]</scope>
    <source>
        <strain evidence="3">MBLB3053</strain>
    </source>
</reference>
<dbReference type="Pfam" id="PF14065">
    <property type="entry name" value="Pvc16_N"/>
    <property type="match status" value="1"/>
</dbReference>
<comment type="caution">
    <text evidence="2">The sequence shown here is derived from an EMBL/GenBank/DDBJ whole genome shotgun (WGS) entry which is preliminary data.</text>
</comment>
<evidence type="ECO:0000313" key="3">
    <source>
        <dbReference type="Proteomes" id="UP001269144"/>
    </source>
</evidence>
<proteinExistence type="predicted"/>
<evidence type="ECO:0000313" key="2">
    <source>
        <dbReference type="EMBL" id="MDS9470137.1"/>
    </source>
</evidence>
<dbReference type="InterPro" id="IPR025351">
    <property type="entry name" value="Pvc16_N"/>
</dbReference>
<organism evidence="2 3">
    <name type="scientific">Paracoccus aurantius</name>
    <dbReference type="NCBI Taxonomy" id="3073814"/>
    <lineage>
        <taxon>Bacteria</taxon>
        <taxon>Pseudomonadati</taxon>
        <taxon>Pseudomonadota</taxon>
        <taxon>Alphaproteobacteria</taxon>
        <taxon>Rhodobacterales</taxon>
        <taxon>Paracoccaceae</taxon>
        <taxon>Paracoccus</taxon>
    </lineage>
</organism>
<accession>A0ABU2HYK9</accession>
<name>A0ABU2HYK9_9RHOB</name>
<feature type="domain" description="Pvc16 N-terminal" evidence="1">
    <location>
        <begin position="10"/>
        <end position="210"/>
    </location>
</feature>